<dbReference type="FunFam" id="1.10.510.10:FF:000129">
    <property type="entry name" value="cysteine-rich receptor-like protein kinase 10"/>
    <property type="match status" value="1"/>
</dbReference>
<proteinExistence type="predicted"/>
<keyword evidence="11" id="KW-1133">Transmembrane helix</keyword>
<evidence type="ECO:0008006" key="21">
    <source>
        <dbReference type="Google" id="ProtNLM"/>
    </source>
</evidence>
<keyword evidence="5" id="KW-0812">Transmembrane</keyword>
<keyword evidence="4" id="KW-0808">Transferase</keyword>
<dbReference type="GO" id="GO:0005524">
    <property type="term" value="F:ATP binding"/>
    <property type="evidence" value="ECO:0007669"/>
    <property type="project" value="UniProtKB-KW"/>
</dbReference>
<dbReference type="PROSITE" id="PS50294">
    <property type="entry name" value="WD_REPEATS_REGION"/>
    <property type="match status" value="2"/>
</dbReference>
<dbReference type="EMBL" id="CM000883">
    <property type="protein sequence ID" value="KQJ88895.1"/>
    <property type="molecule type" value="Genomic_DNA"/>
</dbReference>
<evidence type="ECO:0000256" key="2">
    <source>
        <dbReference type="ARBA" id="ARBA00022527"/>
    </source>
</evidence>
<dbReference type="PROSITE" id="PS50202">
    <property type="entry name" value="MSP"/>
    <property type="match status" value="1"/>
</dbReference>
<gene>
    <name evidence="19" type="primary">LOC100845829</name>
    <name evidence="18" type="ORF">BRADI_4g21980v3</name>
</gene>
<feature type="compositionally biased region" description="Polar residues" evidence="15">
    <location>
        <begin position="273"/>
        <end position="282"/>
    </location>
</feature>
<dbReference type="InterPro" id="IPR013783">
    <property type="entry name" value="Ig-like_fold"/>
</dbReference>
<dbReference type="SMART" id="SM00220">
    <property type="entry name" value="S_TKc"/>
    <property type="match status" value="2"/>
</dbReference>
<evidence type="ECO:0000256" key="4">
    <source>
        <dbReference type="ARBA" id="ARBA00022679"/>
    </source>
</evidence>
<dbReference type="InterPro" id="IPR001680">
    <property type="entry name" value="WD40_rpt"/>
</dbReference>
<dbReference type="EMBL" id="CM000883">
    <property type="protein sequence ID" value="PNT63876.1"/>
    <property type="molecule type" value="Genomic_DNA"/>
</dbReference>
<dbReference type="Pfam" id="PF00069">
    <property type="entry name" value="Pkinase"/>
    <property type="match status" value="2"/>
</dbReference>
<evidence type="ECO:0000256" key="9">
    <source>
        <dbReference type="ARBA" id="ARBA00022777"/>
    </source>
</evidence>
<dbReference type="Gene3D" id="1.10.510.10">
    <property type="entry name" value="Transferase(Phosphotransferase) domain 1"/>
    <property type="match status" value="2"/>
</dbReference>
<dbReference type="FunFam" id="1.10.510.10:FF:000870">
    <property type="entry name" value="OSJNBa0016N04.16-like protein"/>
    <property type="match status" value="1"/>
</dbReference>
<dbReference type="AlphaFoldDB" id="A0A0Q3EN13"/>
<dbReference type="InterPro" id="IPR008962">
    <property type="entry name" value="PapD-like_sf"/>
</dbReference>
<evidence type="ECO:0000256" key="3">
    <source>
        <dbReference type="ARBA" id="ARBA00022574"/>
    </source>
</evidence>
<evidence type="ECO:0000313" key="19">
    <source>
        <dbReference type="EnsemblPlants" id="KQJ88895"/>
    </source>
</evidence>
<dbReference type="PROSITE" id="PS50011">
    <property type="entry name" value="PROTEIN_KINASE_DOM"/>
    <property type="match status" value="2"/>
</dbReference>
<feature type="repeat" description="WD" evidence="14">
    <location>
        <begin position="983"/>
        <end position="1024"/>
    </location>
</feature>
<dbReference type="Pfam" id="PF00635">
    <property type="entry name" value="Motile_Sperm"/>
    <property type="match status" value="1"/>
</dbReference>
<keyword evidence="10" id="KW-0067">ATP-binding</keyword>
<dbReference type="RefSeq" id="XP_014758141.1">
    <property type="nucleotide sequence ID" value="XM_014902655.2"/>
</dbReference>
<feature type="repeat" description="WD" evidence="14">
    <location>
        <begin position="848"/>
        <end position="881"/>
    </location>
</feature>
<feature type="domain" description="Protein kinase" evidence="16">
    <location>
        <begin position="1"/>
        <end position="257"/>
    </location>
</feature>
<dbReference type="InterPro" id="IPR036322">
    <property type="entry name" value="WD40_repeat_dom_sf"/>
</dbReference>
<dbReference type="KEGG" id="bdi:100845829"/>
<feature type="domain" description="MSP" evidence="17">
    <location>
        <begin position="616"/>
        <end position="746"/>
    </location>
</feature>
<reference evidence="18" key="2">
    <citation type="submission" date="2017-06" db="EMBL/GenBank/DDBJ databases">
        <title>WGS assembly of Brachypodium distachyon.</title>
        <authorList>
            <consortium name="The International Brachypodium Initiative"/>
            <person name="Lucas S."/>
            <person name="Harmon-Smith M."/>
            <person name="Lail K."/>
            <person name="Tice H."/>
            <person name="Grimwood J."/>
            <person name="Bruce D."/>
            <person name="Barry K."/>
            <person name="Shu S."/>
            <person name="Lindquist E."/>
            <person name="Wang M."/>
            <person name="Pitluck S."/>
            <person name="Vogel J.P."/>
            <person name="Garvin D.F."/>
            <person name="Mockler T.C."/>
            <person name="Schmutz J."/>
            <person name="Rokhsar D."/>
            <person name="Bevan M.W."/>
        </authorList>
    </citation>
    <scope>NUCLEOTIDE SEQUENCE</scope>
    <source>
        <strain evidence="18">Bd21</strain>
    </source>
</reference>
<dbReference type="InterPro" id="IPR019775">
    <property type="entry name" value="WD40_repeat_CS"/>
</dbReference>
<dbReference type="PROSITE" id="PS50082">
    <property type="entry name" value="WD_REPEATS_2"/>
    <property type="match status" value="4"/>
</dbReference>
<dbReference type="Gene3D" id="2.60.40.10">
    <property type="entry name" value="Immunoglobulins"/>
    <property type="match status" value="1"/>
</dbReference>
<organism evidence="18">
    <name type="scientific">Brachypodium distachyon</name>
    <name type="common">Purple false brome</name>
    <name type="synonym">Trachynia distachya</name>
    <dbReference type="NCBI Taxonomy" id="15368"/>
    <lineage>
        <taxon>Eukaryota</taxon>
        <taxon>Viridiplantae</taxon>
        <taxon>Streptophyta</taxon>
        <taxon>Embryophyta</taxon>
        <taxon>Tracheophyta</taxon>
        <taxon>Spermatophyta</taxon>
        <taxon>Magnoliopsida</taxon>
        <taxon>Liliopsida</taxon>
        <taxon>Poales</taxon>
        <taxon>Poaceae</taxon>
        <taxon>BOP clade</taxon>
        <taxon>Pooideae</taxon>
        <taxon>Stipodae</taxon>
        <taxon>Brachypodieae</taxon>
        <taxon>Brachypodium</taxon>
    </lineage>
</organism>
<dbReference type="EnsemblPlants" id="KQJ88895">
    <property type="protein sequence ID" value="KQJ88895"/>
    <property type="gene ID" value="BRADI_4g21980v3"/>
</dbReference>
<dbReference type="PRINTS" id="PR00320">
    <property type="entry name" value="GPROTEINBRPT"/>
</dbReference>
<dbReference type="ExpressionAtlas" id="A0A0Q3EN13">
    <property type="expression patterns" value="baseline and differential"/>
</dbReference>
<keyword evidence="12" id="KW-0472">Membrane</keyword>
<feature type="domain" description="Protein kinase" evidence="16">
    <location>
        <begin position="318"/>
        <end position="605"/>
    </location>
</feature>
<evidence type="ECO:0000256" key="14">
    <source>
        <dbReference type="PROSITE-ProRule" id="PRU00221"/>
    </source>
</evidence>
<evidence type="ECO:0000256" key="1">
    <source>
        <dbReference type="ARBA" id="ARBA00004167"/>
    </source>
</evidence>
<dbReference type="InterPro" id="IPR020472">
    <property type="entry name" value="WD40_PAC1"/>
</dbReference>
<dbReference type="InterPro" id="IPR000719">
    <property type="entry name" value="Prot_kinase_dom"/>
</dbReference>
<reference evidence="18 19" key="1">
    <citation type="journal article" date="2010" name="Nature">
        <title>Genome sequencing and analysis of the model grass Brachypodium distachyon.</title>
        <authorList>
            <consortium name="International Brachypodium Initiative"/>
        </authorList>
    </citation>
    <scope>NUCLEOTIDE SEQUENCE [LARGE SCALE GENOMIC DNA]</scope>
    <source>
        <strain evidence="18 19">Bd21</strain>
    </source>
</reference>
<evidence type="ECO:0000256" key="7">
    <source>
        <dbReference type="ARBA" id="ARBA00022737"/>
    </source>
</evidence>
<dbReference type="GO" id="GO:0016020">
    <property type="term" value="C:membrane"/>
    <property type="evidence" value="ECO:0007669"/>
    <property type="project" value="UniProtKB-SubCell"/>
</dbReference>
<dbReference type="Gramene" id="KQJ88895">
    <property type="protein sequence ID" value="KQJ88895"/>
    <property type="gene ID" value="BRADI_4g21980v3"/>
</dbReference>
<name>A0A0Q3EN13_BRADI</name>
<evidence type="ECO:0000256" key="12">
    <source>
        <dbReference type="ARBA" id="ARBA00023136"/>
    </source>
</evidence>
<feature type="repeat" description="WD" evidence="14">
    <location>
        <begin position="892"/>
        <end position="928"/>
    </location>
</feature>
<dbReference type="Gene3D" id="3.30.200.20">
    <property type="entry name" value="Phosphorylase Kinase, domain 1"/>
    <property type="match status" value="1"/>
</dbReference>
<keyword evidence="20" id="KW-1185">Reference proteome</keyword>
<dbReference type="Pfam" id="PF00400">
    <property type="entry name" value="WD40"/>
    <property type="match status" value="5"/>
</dbReference>
<dbReference type="InterPro" id="IPR008271">
    <property type="entry name" value="Ser/Thr_kinase_AS"/>
</dbReference>
<accession>A0A0Q3EN13</accession>
<evidence type="ECO:0000256" key="6">
    <source>
        <dbReference type="ARBA" id="ARBA00022729"/>
    </source>
</evidence>
<evidence type="ECO:0000256" key="5">
    <source>
        <dbReference type="ARBA" id="ARBA00022692"/>
    </source>
</evidence>
<dbReference type="OrthoDB" id="606652at2759"/>
<keyword evidence="6" id="KW-0732">Signal</keyword>
<evidence type="ECO:0000256" key="11">
    <source>
        <dbReference type="ARBA" id="ARBA00022989"/>
    </source>
</evidence>
<dbReference type="SUPFAM" id="SSF50978">
    <property type="entry name" value="WD40 repeat-like"/>
    <property type="match status" value="1"/>
</dbReference>
<protein>
    <recommendedName>
        <fullName evidence="21">Protein kinase domain-containing protein</fullName>
    </recommendedName>
</protein>
<keyword evidence="9" id="KW-0418">Kinase</keyword>
<keyword evidence="13" id="KW-0325">Glycoprotein</keyword>
<evidence type="ECO:0000256" key="15">
    <source>
        <dbReference type="SAM" id="MobiDB-lite"/>
    </source>
</evidence>
<reference evidence="19" key="3">
    <citation type="submission" date="2018-08" db="UniProtKB">
        <authorList>
            <consortium name="EnsemblPlants"/>
        </authorList>
    </citation>
    <scope>IDENTIFICATION</scope>
    <source>
        <strain evidence="19">cv. Bd21</strain>
    </source>
</reference>
<dbReference type="CDD" id="cd00200">
    <property type="entry name" value="WD40"/>
    <property type="match status" value="1"/>
</dbReference>
<dbReference type="GO" id="GO:0006950">
    <property type="term" value="P:response to stress"/>
    <property type="evidence" value="ECO:0007669"/>
    <property type="project" value="UniProtKB-ARBA"/>
</dbReference>
<dbReference type="Gene3D" id="2.130.10.10">
    <property type="entry name" value="YVTN repeat-like/Quinoprotein amine dehydrogenase"/>
    <property type="match status" value="1"/>
</dbReference>
<evidence type="ECO:0000259" key="17">
    <source>
        <dbReference type="PROSITE" id="PS50202"/>
    </source>
</evidence>
<feature type="repeat" description="WD" evidence="14">
    <location>
        <begin position="765"/>
        <end position="806"/>
    </location>
</feature>
<dbReference type="SUPFAM" id="SSF49354">
    <property type="entry name" value="PapD-like"/>
    <property type="match status" value="1"/>
</dbReference>
<dbReference type="SUPFAM" id="SSF56112">
    <property type="entry name" value="Protein kinase-like (PK-like)"/>
    <property type="match status" value="2"/>
</dbReference>
<keyword evidence="3 14" id="KW-0853">WD repeat</keyword>
<evidence type="ECO:0000259" key="16">
    <source>
        <dbReference type="PROSITE" id="PS50011"/>
    </source>
</evidence>
<dbReference type="InterPro" id="IPR011009">
    <property type="entry name" value="Kinase-like_dom_sf"/>
</dbReference>
<dbReference type="Gramene" id="PNT63876">
    <property type="protein sequence ID" value="PNT63876"/>
    <property type="gene ID" value="BRADI_4g21980v3"/>
</dbReference>
<sequence>MTGVDDSEFQKEFRNLKSLRHDNIVELVGFCNEAEEVVAEFEGNQVVALKMHTALCLEYVSNGSLQKHISDENTGLNWHIRYKIIKGICVGLKYLHEGLEFSVWHLDLKPDNILLDQNMEPKIADFGLSRLLGDEKTRKTMSAVGTCGYWPPEYLNHQIITKEFDIFSLGVIITKIMTGREGYTSIADMRPGKFVKHVHNNWRNKLCKILRPASLEVYCNQVKRCIEIALECLKPNRQERPTIQYIVSNLEETETVIGDISLHIEQFNNDGESTLHSESNVTSGHSSGGGEASSSTYFDTPTAKAVPFQLLESMTDGFSEERIIGKGEFTRVYKGVYENGQVIAVKRYHSSRRLNDNEFENEIQYLMKVHHPNIIQLVGYCMHTEHQLIEYEGKMVFAEIQNKVLCLEYCSNGSLDQHLSDISYGLDWLTRYRIIKGTCEGLRQLHERSSPIIHMDLNPSNIFLGECMVPKIGDFALARVLEDEYSIQTIRMIGTRGYMPPEFIDKQVISIKSDIYSLGVVIIEIMTGKKYHAYFELSIQELIENVHENWRKRLRATFDDTSGEGYCQQVKKCIKLALSCVEPERLKRPSIGEIIDMLNETETFIHELTLKDKSELLDVHPVELYFPFEPKKATSCSLRLNNKGSDRVAFMVMAKTQKMYSTKLPFCSVVPPGCSYTIAVTIRKQNQQLPSAISEFFTVQSVAVGDHDLKHVDEDSASVVYGNFFKKAEEMNSDELQEMTLPVCWDLPAEGTESEPNQSRIEIIATLDSQQVSSVEVHPSQPWIMTTHHGGSLRVWDYQTMATLQSFQVTDEPVHAAKFIEREKWIIAGDGNGCIHVYSYEEKEPTSFDAHDSGITSLAVHPTQTVVLSFSHDDHLIKLWDWEKDWECTRTFQGHTNRVTQITFNPNGADSFTSVSRDGKVKIWSVHSDGSSPITFDGDDQGLLCVDYFTRRNRQHLITGCMDGTAKIWDLEMDILEGCVHKLEGHEGRVTAVNLHPELPLLITGSLDGTVRLWDSTTYKLENIIGFNLGAVYGFGFIKGLRRLVVGCHQGIAMMEIPSP</sequence>
<evidence type="ECO:0000256" key="13">
    <source>
        <dbReference type="ARBA" id="ARBA00023180"/>
    </source>
</evidence>
<feature type="region of interest" description="Disordered" evidence="15">
    <location>
        <begin position="273"/>
        <end position="296"/>
    </location>
</feature>
<keyword evidence="2" id="KW-0723">Serine/threonine-protein kinase</keyword>
<dbReference type="PROSITE" id="PS00678">
    <property type="entry name" value="WD_REPEATS_1"/>
    <property type="match status" value="1"/>
</dbReference>
<dbReference type="FunFam" id="3.30.200.20:FF:000465">
    <property type="entry name" value="Cysteine-rich receptor-like protein kinase 6"/>
    <property type="match status" value="1"/>
</dbReference>
<keyword evidence="7" id="KW-0677">Repeat</keyword>
<evidence type="ECO:0000313" key="20">
    <source>
        <dbReference type="Proteomes" id="UP000008810"/>
    </source>
</evidence>
<evidence type="ECO:0000313" key="18">
    <source>
        <dbReference type="EMBL" id="KQJ88895.1"/>
    </source>
</evidence>
<evidence type="ECO:0000256" key="8">
    <source>
        <dbReference type="ARBA" id="ARBA00022741"/>
    </source>
</evidence>
<dbReference type="Proteomes" id="UP000008810">
    <property type="component" value="Chromosome 4"/>
</dbReference>
<evidence type="ECO:0000256" key="10">
    <source>
        <dbReference type="ARBA" id="ARBA00022840"/>
    </source>
</evidence>
<dbReference type="SMART" id="SM00320">
    <property type="entry name" value="WD40"/>
    <property type="match status" value="6"/>
</dbReference>
<dbReference type="PANTHER" id="PTHR45707">
    <property type="entry name" value="C2 CALCIUM/LIPID-BINDING PLANT PHOSPHORIBOSYLTRANSFERASE FAMILY PROTEIN"/>
    <property type="match status" value="1"/>
</dbReference>
<keyword evidence="8" id="KW-0547">Nucleotide-binding</keyword>
<dbReference type="InterPro" id="IPR000535">
    <property type="entry name" value="MSP_dom"/>
</dbReference>
<dbReference type="PROSITE" id="PS00108">
    <property type="entry name" value="PROTEIN_KINASE_ST"/>
    <property type="match status" value="1"/>
</dbReference>
<dbReference type="GO" id="GO:0004674">
    <property type="term" value="F:protein serine/threonine kinase activity"/>
    <property type="evidence" value="ECO:0007669"/>
    <property type="project" value="UniProtKB-KW"/>
</dbReference>
<dbReference type="InterPro" id="IPR015943">
    <property type="entry name" value="WD40/YVTN_repeat-like_dom_sf"/>
</dbReference>
<dbReference type="EnsemblPlants" id="PNT63876">
    <property type="protein sequence ID" value="PNT63876"/>
    <property type="gene ID" value="BRADI_4g21980v3"/>
</dbReference>
<comment type="subcellular location">
    <subcellularLocation>
        <location evidence="1">Membrane</location>
        <topology evidence="1">Single-pass membrane protein</topology>
    </subcellularLocation>
</comment>
<dbReference type="GeneID" id="100845829"/>